<sequence>MDAVSTATIPAGPRTERWYRAVWRWHFYAGLFCLPFVLWLSVTGGLYLFKPQIEAVIYAPYRNVASGPALAPEAIAASAVAAVPGSVLHKYVLPESPRDAVQILVGRGAGDVRVWVDPQTGAVLHQVPEEDRLMRVVFRLHGELLAGNLGSALVETAACWTLVMLLTGLFLWWPRGGARLAGLLYPRLRRGRALFWRDIHAVTGLWISLGALFLIVSGLPWANAWGDYFRQVRVVTGTASGRQDWSAGSTTESARRAREDAAMRAMMSEHAEHHGQMTMGSMAHMAPPPAALNAVITRATSLHFAAPVEVSPPTAPGTPWQVRSQAENRPRRDSAEIASDGRVVGVERFADRHWIDRAVGYGVAIHEGAWAGLANQLLNLAVLAGLVLLCVSSAVLWWRRRPGGGLGAPQSLAPLHHSWALVLLVLALAAAMPLFGLSLGLAAITEAVLGRIAPRLHLWMGWRKKAASG</sequence>
<gene>
    <name evidence="3" type="ORF">BV97_03269</name>
</gene>
<feature type="compositionally biased region" description="Polar residues" evidence="1">
    <location>
        <begin position="241"/>
        <end position="251"/>
    </location>
</feature>
<organism evidence="3 4">
    <name type="scientific">Novosphingobium resinovorum</name>
    <dbReference type="NCBI Taxonomy" id="158500"/>
    <lineage>
        <taxon>Bacteria</taxon>
        <taxon>Pseudomonadati</taxon>
        <taxon>Pseudomonadota</taxon>
        <taxon>Alphaproteobacteria</taxon>
        <taxon>Sphingomonadales</taxon>
        <taxon>Sphingomonadaceae</taxon>
        <taxon>Novosphingobium</taxon>
    </lineage>
</organism>
<dbReference type="EMBL" id="JFYZ01000015">
    <property type="protein sequence ID" value="EZP80846.1"/>
    <property type="molecule type" value="Genomic_DNA"/>
</dbReference>
<feature type="transmembrane region" description="Helical" evidence="2">
    <location>
        <begin position="194"/>
        <end position="216"/>
    </location>
</feature>
<proteinExistence type="predicted"/>
<dbReference type="InterPro" id="IPR005625">
    <property type="entry name" value="PepSY-ass_TM"/>
</dbReference>
<reference evidence="3 4" key="1">
    <citation type="submission" date="2014-03" db="EMBL/GenBank/DDBJ databases">
        <title>Whole genome sequence of Novosphingobium resinovorum KF1.</title>
        <authorList>
            <person name="Gan H.M."/>
            <person name="Gan H.Y."/>
            <person name="Chew T.H."/>
            <person name="Savka M.A."/>
        </authorList>
    </citation>
    <scope>NUCLEOTIDE SEQUENCE [LARGE SCALE GENOMIC DNA]</scope>
    <source>
        <strain evidence="3 4">KF1</strain>
    </source>
</reference>
<dbReference type="AlphaFoldDB" id="A0A031JSX7"/>
<evidence type="ECO:0000256" key="2">
    <source>
        <dbReference type="SAM" id="Phobius"/>
    </source>
</evidence>
<dbReference type="PATRIC" id="fig|158500.4.peg.3331"/>
<keyword evidence="2" id="KW-0812">Transmembrane</keyword>
<feature type="region of interest" description="Disordered" evidence="1">
    <location>
        <begin position="241"/>
        <end position="260"/>
    </location>
</feature>
<protein>
    <submittedName>
        <fullName evidence="3">PepSY-associated TM helix family protein</fullName>
    </submittedName>
</protein>
<comment type="caution">
    <text evidence="3">The sequence shown here is derived from an EMBL/GenBank/DDBJ whole genome shotgun (WGS) entry which is preliminary data.</text>
</comment>
<feature type="transmembrane region" description="Helical" evidence="2">
    <location>
        <begin position="25"/>
        <end position="49"/>
    </location>
</feature>
<feature type="compositionally biased region" description="Basic and acidic residues" evidence="1">
    <location>
        <begin position="326"/>
        <end position="335"/>
    </location>
</feature>
<dbReference type="Pfam" id="PF03929">
    <property type="entry name" value="PepSY_TM"/>
    <property type="match status" value="1"/>
</dbReference>
<evidence type="ECO:0000313" key="4">
    <source>
        <dbReference type="Proteomes" id="UP000024329"/>
    </source>
</evidence>
<dbReference type="RefSeq" id="WP_051211516.1">
    <property type="nucleotide sequence ID" value="NZ_CP128492.1"/>
</dbReference>
<dbReference type="Proteomes" id="UP000024329">
    <property type="component" value="Unassembled WGS sequence"/>
</dbReference>
<dbReference type="PANTHER" id="PTHR34219:SF1">
    <property type="entry name" value="PEPSY DOMAIN-CONTAINING PROTEIN"/>
    <property type="match status" value="1"/>
</dbReference>
<evidence type="ECO:0000313" key="3">
    <source>
        <dbReference type="EMBL" id="EZP80846.1"/>
    </source>
</evidence>
<feature type="region of interest" description="Disordered" evidence="1">
    <location>
        <begin position="310"/>
        <end position="335"/>
    </location>
</feature>
<feature type="transmembrane region" description="Helical" evidence="2">
    <location>
        <begin position="152"/>
        <end position="173"/>
    </location>
</feature>
<feature type="transmembrane region" description="Helical" evidence="2">
    <location>
        <begin position="377"/>
        <end position="398"/>
    </location>
</feature>
<name>A0A031JSX7_9SPHN</name>
<dbReference type="eggNOG" id="COG3182">
    <property type="taxonomic scope" value="Bacteria"/>
</dbReference>
<dbReference type="STRING" id="158500.BES08_10705"/>
<keyword evidence="2" id="KW-0472">Membrane</keyword>
<accession>A0A031JSX7</accession>
<feature type="transmembrane region" description="Helical" evidence="2">
    <location>
        <begin position="419"/>
        <end position="444"/>
    </location>
</feature>
<keyword evidence="2" id="KW-1133">Transmembrane helix</keyword>
<dbReference type="PANTHER" id="PTHR34219">
    <property type="entry name" value="IRON-REGULATED INNER MEMBRANE PROTEIN-RELATED"/>
    <property type="match status" value="1"/>
</dbReference>
<evidence type="ECO:0000256" key="1">
    <source>
        <dbReference type="SAM" id="MobiDB-lite"/>
    </source>
</evidence>